<proteinExistence type="predicted"/>
<feature type="domain" description="PKD/Chitinase" evidence="2">
    <location>
        <begin position="252"/>
        <end position="346"/>
    </location>
</feature>
<feature type="region of interest" description="Disordered" evidence="1">
    <location>
        <begin position="474"/>
        <end position="510"/>
    </location>
</feature>
<dbReference type="EMBL" id="CP019343">
    <property type="protein sequence ID" value="ARN75054.1"/>
    <property type="molecule type" value="Genomic_DNA"/>
</dbReference>
<evidence type="ECO:0000313" key="3">
    <source>
        <dbReference type="EMBL" id="ARN75054.1"/>
    </source>
</evidence>
<dbReference type="STRING" id="716816.BST96_13585"/>
<reference evidence="3 4" key="1">
    <citation type="submission" date="2016-11" db="EMBL/GenBank/DDBJ databases">
        <title>Trade-off between light-utilization and light-protection in marine flavobacteria.</title>
        <authorList>
            <person name="Kumagai Y."/>
        </authorList>
    </citation>
    <scope>NUCLEOTIDE SEQUENCE [LARGE SCALE GENOMIC DNA]</scope>
    <source>
        <strain evidence="3 4">NBRC 107125</strain>
    </source>
</reference>
<sequence length="936" mass="97660">MTTLLLSLLIGACSDSGGGSSAGGEGSGDQPVTTGVFIDSAVGNIAYRTINSAGETLRTGVTNSAGEFEYQYIGEQVIFSIGDIEFPAVVTNPIVTPLEIAGASDISDMKVQNIARLLISLDEDGNPDNGITITEQGKSAAQGATVDFSAVDFSEQVADLVAASGAGDGEVASLEKVQAHLEVNLGDNDGDGVINLRDALPDNADEQMDSDGDGIGDRSDFAIDDPSIQSICQTNASDEEKEQAGCDNIAPVAVISYQGENLVETNTEVSFDALESFDTNGDTLFYNWSIQSEPAGGSTASLTEDRGVFSGLRNMNVAGEYVIVLTVSDNFSAESTTTLTIVVDLDSDFDGVLDSQDDFPFDDRETIDADGDGVGENQDFDDSDAAVKSICDTELSVAQAIEVGCLDDDDKDGFANGDDDFPFNPLEWLDADSDGVGSNSDFDDNDSSIQTICDAEASAAEKLAGNCDPATFDSDGDGVVDADDAFPFDDSESVDADGDGTGANNDFDDSDSSIKTICDTELTDTQAIAEGCLDDDDGDGFPNGDDAFPFNELEWLDADGDGVGANSDFNDSDKDIQSICDTNLTVAQGIAAGCLEDDDGDGFPNGDDDFPSNPQEWLDGDSDGVGANSDYDDSSDAIQTICDTNDGPSLARFDATCGDNEAPTAVLSYNGDTTFTVTDEAVLLNAENSSDDFDGSADLIYSWSLIAPSGSSAELSSSSTIDPSITGMDKDGTYIVRLIVSDGVSSSVPVELALTVTLVPYTVSGSGITFAPSVNLNVAFTEISNKLEGVTGLVDVTYDGFVNTFGGVFYSGRWTTVVTITSPFDPALLQIITTEYVFEPGFADNGVPVANGTGGSDYGTNEVLACYDAQALVFCDDYPVTGVAKPIENLSVFNFDFTDIHNLSWTTNSVGTTGSGLGVETTINYTVVPTSLFVAP</sequence>
<dbReference type="KEGG" id="osg:BST96_13585"/>
<gene>
    <name evidence="3" type="ORF">BST96_13585</name>
</gene>
<dbReference type="InterPro" id="IPR013783">
    <property type="entry name" value="Ig-like_fold"/>
</dbReference>
<keyword evidence="4" id="KW-1185">Reference proteome</keyword>
<evidence type="ECO:0000256" key="1">
    <source>
        <dbReference type="SAM" id="MobiDB-lite"/>
    </source>
</evidence>
<name>A0A1X9NDC2_9GAMM</name>
<dbReference type="Pfam" id="PF22352">
    <property type="entry name" value="K319L-like_PKD"/>
    <property type="match status" value="2"/>
</dbReference>
<protein>
    <recommendedName>
        <fullName evidence="2">PKD/Chitinase domain-containing protein</fullName>
    </recommendedName>
</protein>
<dbReference type="AlphaFoldDB" id="A0A1X9NDC2"/>
<feature type="compositionally biased region" description="Acidic residues" evidence="1">
    <location>
        <begin position="474"/>
        <end position="498"/>
    </location>
</feature>
<organism evidence="3 4">
    <name type="scientific">Oceanicoccus sagamiensis</name>
    <dbReference type="NCBI Taxonomy" id="716816"/>
    <lineage>
        <taxon>Bacteria</taxon>
        <taxon>Pseudomonadati</taxon>
        <taxon>Pseudomonadota</taxon>
        <taxon>Gammaproteobacteria</taxon>
        <taxon>Cellvibrionales</taxon>
        <taxon>Spongiibacteraceae</taxon>
        <taxon>Oceanicoccus</taxon>
    </lineage>
</organism>
<dbReference type="Proteomes" id="UP000193450">
    <property type="component" value="Chromosome"/>
</dbReference>
<dbReference type="InterPro" id="IPR022409">
    <property type="entry name" value="PKD/Chitinase_dom"/>
</dbReference>
<evidence type="ECO:0000313" key="4">
    <source>
        <dbReference type="Proteomes" id="UP000193450"/>
    </source>
</evidence>
<dbReference type="SMART" id="SM00089">
    <property type="entry name" value="PKD"/>
    <property type="match status" value="1"/>
</dbReference>
<dbReference type="Gene3D" id="2.60.40.10">
    <property type="entry name" value="Immunoglobulins"/>
    <property type="match status" value="2"/>
</dbReference>
<evidence type="ECO:0000259" key="2">
    <source>
        <dbReference type="SMART" id="SM00089"/>
    </source>
</evidence>
<accession>A0A1X9NDC2</accession>